<name>A0A9P6GHV5_9PLEO</name>
<dbReference type="EMBL" id="WJXW01000006">
    <property type="protein sequence ID" value="KAF9735674.1"/>
    <property type="molecule type" value="Genomic_DNA"/>
</dbReference>
<reference evidence="1" key="1">
    <citation type="journal article" date="2020" name="Mol. Plant Microbe Interact.">
        <title>Genome Sequence of the Biocontrol Agent Coniothyrium minitans strain Conio (IMI 134523).</title>
        <authorList>
            <person name="Patel D."/>
            <person name="Shittu T.A."/>
            <person name="Baroncelli R."/>
            <person name="Muthumeenakshi S."/>
            <person name="Osborne T.H."/>
            <person name="Janganan T.K."/>
            <person name="Sreenivasaprasad S."/>
        </authorList>
    </citation>
    <scope>NUCLEOTIDE SEQUENCE</scope>
    <source>
        <strain evidence="1">Conio</strain>
    </source>
</reference>
<proteinExistence type="predicted"/>
<dbReference type="OrthoDB" id="4757738at2759"/>
<accession>A0A9P6GHV5</accession>
<sequence length="353" mass="37843">MGQTITSLIDSLQNQAEKEKLANDTLNSLVEMAKLQKEQFFLTILSEAANVRDIPINKVIARDSILQAMTSDKPGDVGKIISDDFNAFASGDVAAGISKLIAGGMKILLGSFSGNISTRDQYIITTGALGGITRIDMHFFAYRYTASQLTEIAKQVIGVSLVVSSVDAGKLDDGTLRNIVQIVYGTLPADDQKKILNQLKAAARDEQQPNPQLAAIQLNKAVRAVAGIPSPADDQPSPPPTVTLQQEFSVTFPIGQAAANAPTMESYLRGGLVEAFNHDPNGAELYELSVICKRAEDSISDTVVSGEVSVVRKSVDGNDDKVFLQTVLKDLLTHARNQAISPLVLTSFDVPED</sequence>
<gene>
    <name evidence="1" type="ORF">PMIN01_07079</name>
</gene>
<evidence type="ECO:0000313" key="1">
    <source>
        <dbReference type="EMBL" id="KAF9735674.1"/>
    </source>
</evidence>
<protein>
    <submittedName>
        <fullName evidence="1">Uncharacterized protein</fullName>
    </submittedName>
</protein>
<dbReference type="Proteomes" id="UP000756921">
    <property type="component" value="Unassembled WGS sequence"/>
</dbReference>
<comment type="caution">
    <text evidence="1">The sequence shown here is derived from an EMBL/GenBank/DDBJ whole genome shotgun (WGS) entry which is preliminary data.</text>
</comment>
<organism evidence="1 2">
    <name type="scientific">Paraphaeosphaeria minitans</name>
    <dbReference type="NCBI Taxonomy" id="565426"/>
    <lineage>
        <taxon>Eukaryota</taxon>
        <taxon>Fungi</taxon>
        <taxon>Dikarya</taxon>
        <taxon>Ascomycota</taxon>
        <taxon>Pezizomycotina</taxon>
        <taxon>Dothideomycetes</taxon>
        <taxon>Pleosporomycetidae</taxon>
        <taxon>Pleosporales</taxon>
        <taxon>Massarineae</taxon>
        <taxon>Didymosphaeriaceae</taxon>
        <taxon>Paraphaeosphaeria</taxon>
    </lineage>
</organism>
<dbReference type="AlphaFoldDB" id="A0A9P6GHV5"/>
<keyword evidence="2" id="KW-1185">Reference proteome</keyword>
<evidence type="ECO:0000313" key="2">
    <source>
        <dbReference type="Proteomes" id="UP000756921"/>
    </source>
</evidence>